<dbReference type="AlphaFoldDB" id="A0A6G9I8H5"/>
<feature type="active site" evidence="7">
    <location>
        <position position="86"/>
    </location>
</feature>
<dbReference type="SUPFAM" id="SSF55048">
    <property type="entry name" value="Probable ACP-binding domain of malonyl-CoA ACP transacylase"/>
    <property type="match status" value="1"/>
</dbReference>
<dbReference type="EC" id="2.3.1.39" evidence="1 6"/>
<evidence type="ECO:0000256" key="1">
    <source>
        <dbReference type="ARBA" id="ARBA00013258"/>
    </source>
</evidence>
<organism evidence="9 10">
    <name type="scientific">Zophobihabitans entericus</name>
    <dbReference type="NCBI Taxonomy" id="1635327"/>
    <lineage>
        <taxon>Bacteria</taxon>
        <taxon>Pseudomonadati</taxon>
        <taxon>Pseudomonadota</taxon>
        <taxon>Gammaproteobacteria</taxon>
        <taxon>Orbales</taxon>
        <taxon>Orbaceae</taxon>
        <taxon>Zophobihabitans</taxon>
    </lineage>
</organism>
<dbReference type="GO" id="GO:0004314">
    <property type="term" value="F:[acyl-carrier-protein] S-malonyltransferase activity"/>
    <property type="evidence" value="ECO:0007669"/>
    <property type="project" value="UniProtKB-EC"/>
</dbReference>
<evidence type="ECO:0000313" key="9">
    <source>
        <dbReference type="EMBL" id="QIQ20518.1"/>
    </source>
</evidence>
<gene>
    <name evidence="9" type="primary">mdcH</name>
    <name evidence="9" type="ORF">IPMB12_01755</name>
</gene>
<dbReference type="Proteomes" id="UP000501168">
    <property type="component" value="Chromosome"/>
</dbReference>
<dbReference type="Gene3D" id="3.40.366.10">
    <property type="entry name" value="Malonyl-Coenzyme A Acyl Carrier Protein, domain 2"/>
    <property type="match status" value="1"/>
</dbReference>
<sequence>MKVLFTFPGQGNQYEGMLNDLPKHRLAQQYLQQASEALGQDILTLDSKEALASTRAVQLCLLVTGVINAAVLMDNDIIPDMVSGMSIGAFPAAVISKSLSFSDAVKAVSLRGTLMQQAYPTGYGMAAIIGLNRWQVAELVEQVHSQQAPVYLANVNSEQQIIISGSIQAMEKVMQLAQNSGASCAKRIRISVPSHCELLLEPAKKLAQALSHYAIQKPAIMYLSSSSARPCNTVDKVIDDLAFNMSRSVLWHETTIAAYERGVRLAIEVPPNSVLTRLSKSVMADGYAVAQSETELATLQVLYQRQKNDA</sequence>
<keyword evidence="10" id="KW-1185">Reference proteome</keyword>
<evidence type="ECO:0000256" key="3">
    <source>
        <dbReference type="ARBA" id="ARBA00022679"/>
    </source>
</evidence>
<accession>A0A6G9I8H5</accession>
<dbReference type="InterPro" id="IPR050858">
    <property type="entry name" value="Mal-CoA-ACP_Trans/PKS_FabD"/>
</dbReference>
<dbReference type="InterPro" id="IPR001227">
    <property type="entry name" value="Ac_transferase_dom_sf"/>
</dbReference>
<dbReference type="PANTHER" id="PTHR42681:SF1">
    <property type="entry name" value="MALONYL-COA-ACYL CARRIER PROTEIN TRANSACYLASE, MITOCHONDRIAL"/>
    <property type="match status" value="1"/>
</dbReference>
<dbReference type="SMART" id="SM00827">
    <property type="entry name" value="PKS_AT"/>
    <property type="match status" value="1"/>
</dbReference>
<name>A0A6G9I8H5_9GAMM</name>
<dbReference type="EMBL" id="CP050253">
    <property type="protein sequence ID" value="QIQ20518.1"/>
    <property type="molecule type" value="Genomic_DNA"/>
</dbReference>
<dbReference type="GO" id="GO:0006633">
    <property type="term" value="P:fatty acid biosynthetic process"/>
    <property type="evidence" value="ECO:0007669"/>
    <property type="project" value="TreeGrafter"/>
</dbReference>
<dbReference type="InterPro" id="IPR014043">
    <property type="entry name" value="Acyl_transferase_dom"/>
</dbReference>
<dbReference type="InParanoid" id="A0A6G9I8H5"/>
<evidence type="ECO:0000256" key="4">
    <source>
        <dbReference type="ARBA" id="ARBA00023315"/>
    </source>
</evidence>
<dbReference type="GO" id="GO:0005829">
    <property type="term" value="C:cytosol"/>
    <property type="evidence" value="ECO:0007669"/>
    <property type="project" value="TreeGrafter"/>
</dbReference>
<dbReference type="PIRSF" id="PIRSF000446">
    <property type="entry name" value="Mct"/>
    <property type="match status" value="1"/>
</dbReference>
<dbReference type="Gene3D" id="3.30.70.250">
    <property type="entry name" value="Malonyl-CoA ACP transacylase, ACP-binding"/>
    <property type="match status" value="1"/>
</dbReference>
<evidence type="ECO:0000256" key="7">
    <source>
        <dbReference type="PIRSR" id="PIRSR000446-1"/>
    </source>
</evidence>
<dbReference type="KEGG" id="orb:IPMB12_01755"/>
<evidence type="ECO:0000256" key="6">
    <source>
        <dbReference type="PIRNR" id="PIRNR000446"/>
    </source>
</evidence>
<dbReference type="InterPro" id="IPR024925">
    <property type="entry name" value="Malonyl_CoA-ACP_transAc"/>
</dbReference>
<evidence type="ECO:0000259" key="8">
    <source>
        <dbReference type="SMART" id="SM00827"/>
    </source>
</evidence>
<dbReference type="Pfam" id="PF00698">
    <property type="entry name" value="Acyl_transf_1"/>
    <property type="match status" value="1"/>
</dbReference>
<dbReference type="PANTHER" id="PTHR42681">
    <property type="entry name" value="MALONYL-COA-ACYL CARRIER PROTEIN TRANSACYLASE, MITOCHONDRIAL"/>
    <property type="match status" value="1"/>
</dbReference>
<evidence type="ECO:0000313" key="10">
    <source>
        <dbReference type="Proteomes" id="UP000501168"/>
    </source>
</evidence>
<feature type="domain" description="Malonyl-CoA:ACP transacylase (MAT)" evidence="8">
    <location>
        <begin position="6"/>
        <end position="301"/>
    </location>
</feature>
<dbReference type="RefSeq" id="WP_166914358.1">
    <property type="nucleotide sequence ID" value="NZ_CP050253.1"/>
</dbReference>
<dbReference type="InterPro" id="IPR017554">
    <property type="entry name" value="Malonate_deCOase_MdcHsu"/>
</dbReference>
<dbReference type="InterPro" id="IPR016035">
    <property type="entry name" value="Acyl_Trfase/lysoPLipase"/>
</dbReference>
<comment type="catalytic activity">
    <reaction evidence="5 6">
        <text>holo-[ACP] + malonyl-CoA = malonyl-[ACP] + CoA</text>
        <dbReference type="Rhea" id="RHEA:41792"/>
        <dbReference type="Rhea" id="RHEA-COMP:9623"/>
        <dbReference type="Rhea" id="RHEA-COMP:9685"/>
        <dbReference type="ChEBI" id="CHEBI:57287"/>
        <dbReference type="ChEBI" id="CHEBI:57384"/>
        <dbReference type="ChEBI" id="CHEBI:64479"/>
        <dbReference type="ChEBI" id="CHEBI:78449"/>
        <dbReference type="EC" id="2.3.1.39"/>
    </reaction>
</comment>
<dbReference type="NCBIfam" id="TIGR03131">
    <property type="entry name" value="malonate_mdcH"/>
    <property type="match status" value="1"/>
</dbReference>
<keyword evidence="4 6" id="KW-0012">Acyltransferase</keyword>
<comment type="similarity">
    <text evidence="6">Belongs to the fabD family.</text>
</comment>
<evidence type="ECO:0000256" key="5">
    <source>
        <dbReference type="ARBA" id="ARBA00048462"/>
    </source>
</evidence>
<proteinExistence type="inferred from homology"/>
<feature type="active site" evidence="7">
    <location>
        <position position="195"/>
    </location>
</feature>
<dbReference type="InterPro" id="IPR016036">
    <property type="entry name" value="Malonyl_transacylase_ACP-bd"/>
</dbReference>
<evidence type="ECO:0000256" key="2">
    <source>
        <dbReference type="ARBA" id="ARBA00018953"/>
    </source>
</evidence>
<dbReference type="SUPFAM" id="SSF52151">
    <property type="entry name" value="FabD/lysophospholipase-like"/>
    <property type="match status" value="1"/>
</dbReference>
<keyword evidence="3 6" id="KW-0808">Transferase</keyword>
<protein>
    <recommendedName>
        <fullName evidence="2 6">Malonyl CoA-acyl carrier protein transacylase</fullName>
        <ecNumber evidence="1 6">2.3.1.39</ecNumber>
    </recommendedName>
</protein>
<reference evidence="9 10" key="1">
    <citation type="submission" date="2020-03" db="EMBL/GenBank/DDBJ databases">
        <title>Complete genome sequence of Orbus sp. IPMB12 (BCRC 80908).</title>
        <authorList>
            <person name="Lo W.-S."/>
            <person name="Chang T.-H."/>
            <person name="Kuo C.-H."/>
        </authorList>
    </citation>
    <scope>NUCLEOTIDE SEQUENCE [LARGE SCALE GENOMIC DNA]</scope>
    <source>
        <strain evidence="9 10">IPMB12</strain>
    </source>
</reference>